<evidence type="ECO:0000256" key="1">
    <source>
        <dbReference type="SAM" id="MobiDB-lite"/>
    </source>
</evidence>
<dbReference type="PROSITE" id="PS51257">
    <property type="entry name" value="PROKAR_LIPOPROTEIN"/>
    <property type="match status" value="1"/>
</dbReference>
<gene>
    <name evidence="2" type="ORF">Tco_1093336</name>
</gene>
<name>A0ABQ5ICE0_9ASTR</name>
<dbReference type="Proteomes" id="UP001151760">
    <property type="component" value="Unassembled WGS sequence"/>
</dbReference>
<feature type="compositionally biased region" description="Polar residues" evidence="1">
    <location>
        <begin position="30"/>
        <end position="42"/>
    </location>
</feature>
<proteinExistence type="predicted"/>
<feature type="region of interest" description="Disordered" evidence="1">
    <location>
        <begin position="1"/>
        <end position="42"/>
    </location>
</feature>
<sequence>MEKSDKLNVREGTAGNQGAGASGASCNGSPKVSNSSPLVSPTTTINTPRGLYNFDVAATFGVPLIAIGDLDVLTKDIEAGKHDELLSGMTNDKRMAVMDVLGVICDSIQAKNTNADVVPCKVLHVDDSTIVDTLVAENLNVDESIIVWSVSIQDKPSSYIVIAGGSRPKPSAAGGSKPDPIWESATRRPQTLRGKAFDETRAEVIQDLAIPQASQELFDPIEA</sequence>
<protein>
    <submittedName>
        <fullName evidence="2">Uncharacterized protein</fullName>
    </submittedName>
</protein>
<reference evidence="2" key="1">
    <citation type="journal article" date="2022" name="Int. J. Mol. Sci.">
        <title>Draft Genome of Tanacetum Coccineum: Genomic Comparison of Closely Related Tanacetum-Family Plants.</title>
        <authorList>
            <person name="Yamashiro T."/>
            <person name="Shiraishi A."/>
            <person name="Nakayama K."/>
            <person name="Satake H."/>
        </authorList>
    </citation>
    <scope>NUCLEOTIDE SEQUENCE</scope>
</reference>
<keyword evidence="3" id="KW-1185">Reference proteome</keyword>
<comment type="caution">
    <text evidence="2">The sequence shown here is derived from an EMBL/GenBank/DDBJ whole genome shotgun (WGS) entry which is preliminary data.</text>
</comment>
<reference evidence="2" key="2">
    <citation type="submission" date="2022-01" db="EMBL/GenBank/DDBJ databases">
        <authorList>
            <person name="Yamashiro T."/>
            <person name="Shiraishi A."/>
            <person name="Satake H."/>
            <person name="Nakayama K."/>
        </authorList>
    </citation>
    <scope>NUCLEOTIDE SEQUENCE</scope>
</reference>
<accession>A0ABQ5ICE0</accession>
<feature type="region of interest" description="Disordered" evidence="1">
    <location>
        <begin position="167"/>
        <end position="194"/>
    </location>
</feature>
<organism evidence="2 3">
    <name type="scientific">Tanacetum coccineum</name>
    <dbReference type="NCBI Taxonomy" id="301880"/>
    <lineage>
        <taxon>Eukaryota</taxon>
        <taxon>Viridiplantae</taxon>
        <taxon>Streptophyta</taxon>
        <taxon>Embryophyta</taxon>
        <taxon>Tracheophyta</taxon>
        <taxon>Spermatophyta</taxon>
        <taxon>Magnoliopsida</taxon>
        <taxon>eudicotyledons</taxon>
        <taxon>Gunneridae</taxon>
        <taxon>Pentapetalae</taxon>
        <taxon>asterids</taxon>
        <taxon>campanulids</taxon>
        <taxon>Asterales</taxon>
        <taxon>Asteraceae</taxon>
        <taxon>Asteroideae</taxon>
        <taxon>Anthemideae</taxon>
        <taxon>Anthemidinae</taxon>
        <taxon>Tanacetum</taxon>
    </lineage>
</organism>
<evidence type="ECO:0000313" key="2">
    <source>
        <dbReference type="EMBL" id="GJT97818.1"/>
    </source>
</evidence>
<evidence type="ECO:0000313" key="3">
    <source>
        <dbReference type="Proteomes" id="UP001151760"/>
    </source>
</evidence>
<dbReference type="EMBL" id="BQNB010020616">
    <property type="protein sequence ID" value="GJT97818.1"/>
    <property type="molecule type" value="Genomic_DNA"/>
</dbReference>